<proteinExistence type="inferred from homology"/>
<evidence type="ECO:0000259" key="2">
    <source>
        <dbReference type="Pfam" id="PF01847"/>
    </source>
</evidence>
<dbReference type="CDD" id="cd05468">
    <property type="entry name" value="pVHL"/>
    <property type="match status" value="1"/>
</dbReference>
<dbReference type="EMBL" id="BPLQ01009440">
    <property type="protein sequence ID" value="GIY44033.1"/>
    <property type="molecule type" value="Genomic_DNA"/>
</dbReference>
<dbReference type="InterPro" id="IPR022772">
    <property type="entry name" value="VHL_tumour_suppress_b/a_dom"/>
</dbReference>
<dbReference type="SUPFAM" id="SSF49468">
    <property type="entry name" value="VHL"/>
    <property type="match status" value="1"/>
</dbReference>
<evidence type="ECO:0000313" key="4">
    <source>
        <dbReference type="Proteomes" id="UP001054837"/>
    </source>
</evidence>
<comment type="similarity">
    <text evidence="1">Belongs to the VHL family.</text>
</comment>
<protein>
    <recommendedName>
        <fullName evidence="2">von Hippel-Lindau disease tumour suppressor beta domain-containing protein</fullName>
    </recommendedName>
</protein>
<evidence type="ECO:0000313" key="3">
    <source>
        <dbReference type="EMBL" id="GIY44033.1"/>
    </source>
</evidence>
<name>A0AAV4TBL4_9ARAC</name>
<gene>
    <name evidence="3" type="ORF">CDAR_262651</name>
</gene>
<comment type="caution">
    <text evidence="3">The sequence shown here is derived from an EMBL/GenBank/DDBJ whole genome shotgun (WGS) entry which is preliminary data.</text>
</comment>
<feature type="domain" description="von Hippel-Lindau disease tumour suppressor beta" evidence="2">
    <location>
        <begin position="6"/>
        <end position="83"/>
    </location>
</feature>
<keyword evidence="4" id="KW-1185">Reference proteome</keyword>
<dbReference type="AlphaFoldDB" id="A0AAV4TBL4"/>
<dbReference type="InterPro" id="IPR036208">
    <property type="entry name" value="VHL_sf"/>
</dbReference>
<reference evidence="3 4" key="1">
    <citation type="submission" date="2021-06" db="EMBL/GenBank/DDBJ databases">
        <title>Caerostris darwini draft genome.</title>
        <authorList>
            <person name="Kono N."/>
            <person name="Arakawa K."/>
        </authorList>
    </citation>
    <scope>NUCLEOTIDE SEQUENCE [LARGE SCALE GENOMIC DNA]</scope>
</reference>
<dbReference type="Proteomes" id="UP001054837">
    <property type="component" value="Unassembled WGS sequence"/>
</dbReference>
<dbReference type="FunFam" id="2.60.40.780:FF:000001">
    <property type="entry name" value="von Hippel-Lindau disease tumor suppressor"/>
    <property type="match status" value="1"/>
</dbReference>
<organism evidence="3 4">
    <name type="scientific">Caerostris darwini</name>
    <dbReference type="NCBI Taxonomy" id="1538125"/>
    <lineage>
        <taxon>Eukaryota</taxon>
        <taxon>Metazoa</taxon>
        <taxon>Ecdysozoa</taxon>
        <taxon>Arthropoda</taxon>
        <taxon>Chelicerata</taxon>
        <taxon>Arachnida</taxon>
        <taxon>Araneae</taxon>
        <taxon>Araneomorphae</taxon>
        <taxon>Entelegynae</taxon>
        <taxon>Araneoidea</taxon>
        <taxon>Araneidae</taxon>
        <taxon>Caerostris</taxon>
    </lineage>
</organism>
<accession>A0AAV4TBL4</accession>
<dbReference type="Gene3D" id="2.60.40.780">
    <property type="entry name" value="von Hippel-Lindau disease tumour suppressor, beta domain"/>
    <property type="match status" value="1"/>
</dbReference>
<dbReference type="InterPro" id="IPR024053">
    <property type="entry name" value="VHL_beta_dom"/>
</dbReference>
<evidence type="ECO:0000256" key="1">
    <source>
        <dbReference type="ARBA" id="ARBA00010057"/>
    </source>
</evidence>
<dbReference type="Pfam" id="PF01847">
    <property type="entry name" value="VHL"/>
    <property type="match status" value="1"/>
</dbReference>
<dbReference type="InterPro" id="IPR037140">
    <property type="entry name" value="VHL_beta_dom_sf"/>
</dbReference>
<sequence length="155" mass="17736">MDPLFRSSPSRRGCRLGFINRTLRTVNIHWVNYSGEEINYGSLEPGHRKIVHSFEGHPWVCRDVFTNRKYFLNGNEVIIPRSKPEDLAKDNHSLSLIVNISFHVISMAEMCADLIAQHLSSLEDIQTLQIPTITKNLITESYETLHMSVKSVSEV</sequence>